<evidence type="ECO:0000256" key="1">
    <source>
        <dbReference type="SAM" id="Phobius"/>
    </source>
</evidence>
<dbReference type="OrthoDB" id="671090at2"/>
<feature type="domain" description="Microcin J25-processing protein McjB C-terminal" evidence="2">
    <location>
        <begin position="39"/>
        <end position="143"/>
    </location>
</feature>
<dbReference type="Proteomes" id="UP000294850">
    <property type="component" value="Unassembled WGS sequence"/>
</dbReference>
<keyword evidence="4" id="KW-1185">Reference proteome</keyword>
<evidence type="ECO:0000313" key="4">
    <source>
        <dbReference type="Proteomes" id="UP000294850"/>
    </source>
</evidence>
<feature type="transmembrane region" description="Helical" evidence="1">
    <location>
        <begin position="21"/>
        <end position="41"/>
    </location>
</feature>
<proteinExistence type="predicted"/>
<dbReference type="InterPro" id="IPR032708">
    <property type="entry name" value="McjB_C"/>
</dbReference>
<accession>A0A4R5DVV0</accession>
<keyword evidence="1" id="KW-0812">Transmembrane</keyword>
<organism evidence="3 4">
    <name type="scientific">Dyadobacter psychrotolerans</name>
    <dbReference type="NCBI Taxonomy" id="2541721"/>
    <lineage>
        <taxon>Bacteria</taxon>
        <taxon>Pseudomonadati</taxon>
        <taxon>Bacteroidota</taxon>
        <taxon>Cytophagia</taxon>
        <taxon>Cytophagales</taxon>
        <taxon>Spirosomataceae</taxon>
        <taxon>Dyadobacter</taxon>
    </lineage>
</organism>
<sequence length="146" mass="17004">MNRLKRYMARWKSLSGREKLSFVKSAMCLTVIKAGLVFLPFSTFRKFFDWFSKSKTKKEISQQEIKQTVWAVASAAHHLPFELLCLPQALATKFLLREVPFLTLEIGVAIDASKTFQAHAWVEKNGSFIIGDWDENISYQRLWVWK</sequence>
<dbReference type="AlphaFoldDB" id="A0A4R5DVV0"/>
<keyword evidence="1" id="KW-0472">Membrane</keyword>
<dbReference type="EMBL" id="SMFL01000003">
    <property type="protein sequence ID" value="TDE16271.1"/>
    <property type="molecule type" value="Genomic_DNA"/>
</dbReference>
<keyword evidence="1" id="KW-1133">Transmembrane helix</keyword>
<dbReference type="Pfam" id="PF13471">
    <property type="entry name" value="Transglut_core3"/>
    <property type="match status" value="1"/>
</dbReference>
<evidence type="ECO:0000259" key="2">
    <source>
        <dbReference type="Pfam" id="PF13471"/>
    </source>
</evidence>
<dbReference type="InterPro" id="IPR053521">
    <property type="entry name" value="McjB-like"/>
</dbReference>
<comment type="caution">
    <text evidence="3">The sequence shown here is derived from an EMBL/GenBank/DDBJ whole genome shotgun (WGS) entry which is preliminary data.</text>
</comment>
<reference evidence="3 4" key="1">
    <citation type="submission" date="2019-03" db="EMBL/GenBank/DDBJ databases">
        <title>Dyadobacter AR-3-6 sp. nov., isolated from arctic soil.</title>
        <authorList>
            <person name="Chaudhary D.K."/>
        </authorList>
    </citation>
    <scope>NUCLEOTIDE SEQUENCE [LARGE SCALE GENOMIC DNA]</scope>
    <source>
        <strain evidence="3 4">AR-3-6</strain>
    </source>
</reference>
<name>A0A4R5DVV0_9BACT</name>
<evidence type="ECO:0000313" key="3">
    <source>
        <dbReference type="EMBL" id="TDE16271.1"/>
    </source>
</evidence>
<dbReference type="NCBIfam" id="NF033537">
    <property type="entry name" value="lasso_biosyn_B2"/>
    <property type="match status" value="1"/>
</dbReference>
<gene>
    <name evidence="3" type="ORF">E0F88_08460</name>
</gene>
<protein>
    <submittedName>
        <fullName evidence="3">Lasso peptide biosynthesis B2 protein</fullName>
    </submittedName>
</protein>